<dbReference type="Pfam" id="PF13895">
    <property type="entry name" value="Ig_2"/>
    <property type="match status" value="1"/>
</dbReference>
<dbReference type="PROSITE" id="PS50835">
    <property type="entry name" value="IG_LIKE"/>
    <property type="match status" value="1"/>
</dbReference>
<proteinExistence type="predicted"/>
<evidence type="ECO:0000259" key="1">
    <source>
        <dbReference type="PROSITE" id="PS50835"/>
    </source>
</evidence>
<organism evidence="2">
    <name type="scientific">Amphimedon queenslandica</name>
    <name type="common">Sponge</name>
    <dbReference type="NCBI Taxonomy" id="400682"/>
    <lineage>
        <taxon>Eukaryota</taxon>
        <taxon>Metazoa</taxon>
        <taxon>Porifera</taxon>
        <taxon>Demospongiae</taxon>
        <taxon>Heteroscleromorpha</taxon>
        <taxon>Haplosclerida</taxon>
        <taxon>Niphatidae</taxon>
        <taxon>Amphimedon</taxon>
    </lineage>
</organism>
<name>A0A1X7VTD4_AMPQE</name>
<dbReference type="InterPro" id="IPR007110">
    <property type="entry name" value="Ig-like_dom"/>
</dbReference>
<dbReference type="InterPro" id="IPR036179">
    <property type="entry name" value="Ig-like_dom_sf"/>
</dbReference>
<sequence length="223" mass="25489">TDTWQFCYNITLSTALLQKTIPPPKVGLYIRPVNSNITLSCALHEKTNPPSKVTFSTTVKETSNVDWLPEHRLIKVHNATIHNSGYYNCTASNDYGSVTLSYILDIGYPMNETVQGSLSYSPGIFTTNYTYLTPHDKSIPRYLIHLLYAYPRDGFYSVAIERRYYNTKLPPTDSFNVAFSTKPIYFFTAQAVTNKYTKNCYVLLVGKCFTINEENEIVYQQMC</sequence>
<reference evidence="2" key="1">
    <citation type="submission" date="2017-05" db="UniProtKB">
        <authorList>
            <consortium name="EnsemblMetazoa"/>
        </authorList>
    </citation>
    <scope>IDENTIFICATION</scope>
</reference>
<dbReference type="AlphaFoldDB" id="A0A1X7VTD4"/>
<evidence type="ECO:0000313" key="2">
    <source>
        <dbReference type="EnsemblMetazoa" id="Aqu2.1.42678_001"/>
    </source>
</evidence>
<dbReference type="Gene3D" id="2.60.40.10">
    <property type="entry name" value="Immunoglobulins"/>
    <property type="match status" value="1"/>
</dbReference>
<protein>
    <recommendedName>
        <fullName evidence="1">Ig-like domain-containing protein</fullName>
    </recommendedName>
</protein>
<dbReference type="EnsemblMetazoa" id="Aqu2.1.42678_001">
    <property type="protein sequence ID" value="Aqu2.1.42678_001"/>
    <property type="gene ID" value="Aqu2.1.42678"/>
</dbReference>
<accession>A0A1X7VTD4</accession>
<dbReference type="InParanoid" id="A0A1X7VTD4"/>
<dbReference type="SUPFAM" id="SSF48726">
    <property type="entry name" value="Immunoglobulin"/>
    <property type="match status" value="1"/>
</dbReference>
<dbReference type="InterPro" id="IPR013783">
    <property type="entry name" value="Ig-like_fold"/>
</dbReference>
<feature type="domain" description="Ig-like" evidence="1">
    <location>
        <begin position="24"/>
        <end position="101"/>
    </location>
</feature>